<organism evidence="4 5">
    <name type="scientific">Actinomadura physcomitrii</name>
    <dbReference type="NCBI Taxonomy" id="2650748"/>
    <lineage>
        <taxon>Bacteria</taxon>
        <taxon>Bacillati</taxon>
        <taxon>Actinomycetota</taxon>
        <taxon>Actinomycetes</taxon>
        <taxon>Streptosporangiales</taxon>
        <taxon>Thermomonosporaceae</taxon>
        <taxon>Actinomadura</taxon>
    </lineage>
</organism>
<dbReference type="SUPFAM" id="SSF48264">
    <property type="entry name" value="Cytochrome P450"/>
    <property type="match status" value="1"/>
</dbReference>
<name>A0A6I4MPS8_9ACTN</name>
<dbReference type="PRINTS" id="PR00359">
    <property type="entry name" value="BP450"/>
</dbReference>
<dbReference type="PROSITE" id="PS00086">
    <property type="entry name" value="CYTOCHROME_P450"/>
    <property type="match status" value="1"/>
</dbReference>
<dbReference type="GO" id="GO:0020037">
    <property type="term" value="F:heme binding"/>
    <property type="evidence" value="ECO:0007669"/>
    <property type="project" value="InterPro"/>
</dbReference>
<gene>
    <name evidence="4" type="ORF">F8568_043015</name>
</gene>
<evidence type="ECO:0000256" key="2">
    <source>
        <dbReference type="RuleBase" id="RU000461"/>
    </source>
</evidence>
<dbReference type="RefSeq" id="WP_151599915.1">
    <property type="nucleotide sequence ID" value="NZ_WBMS02000061.1"/>
</dbReference>
<sequence>MSRVPEGGWTAAVRPGERPVCPVDHHSPDYPTTARDLHDELRAACPVGWSEAHGGFWVMSDYESIKDALVEPSRFSSAKTQELDGSWSGGSTIPTTQRAPMLPLEMDPPLGVRYRSLIVPWLSRTAVEPLRPVVTAYVDRLLDQMAPAGRFDVVTDVGAPVPAMVVTKLLGLDESLAERIAWPFHAFESVAKNSPEFRRVLAEMGWVRDLLEDTARERRASPGDDAISRLVTAEVEGAPVPMGDCIGILMTLVGGGVDTTTNALAHALDYLDRDRALRQRILDEPRVVPRVVDELLRAFPPVWQLSRRVTEQTVIGDAVLEPGERVMLSVLAANHDPGVFPDPTTVNIDRPPNRHLTFGWGVHRCAGLHVARLELEVMIERIVRRFPDHRIVREEARRYAASGNVDGYISMPAVFTAQASR</sequence>
<dbReference type="InterPro" id="IPR017972">
    <property type="entry name" value="Cyt_P450_CS"/>
</dbReference>
<dbReference type="Proteomes" id="UP000462055">
    <property type="component" value="Unassembled WGS sequence"/>
</dbReference>
<comment type="similarity">
    <text evidence="1 2">Belongs to the cytochrome P450 family.</text>
</comment>
<evidence type="ECO:0000256" key="1">
    <source>
        <dbReference type="ARBA" id="ARBA00010617"/>
    </source>
</evidence>
<evidence type="ECO:0000256" key="3">
    <source>
        <dbReference type="SAM" id="MobiDB-lite"/>
    </source>
</evidence>
<dbReference type="Pfam" id="PF00067">
    <property type="entry name" value="p450"/>
    <property type="match status" value="1"/>
</dbReference>
<dbReference type="PANTHER" id="PTHR46696:SF6">
    <property type="entry name" value="P450, PUTATIVE (EUROFUNG)-RELATED"/>
    <property type="match status" value="1"/>
</dbReference>
<feature type="region of interest" description="Disordered" evidence="3">
    <location>
        <begin position="80"/>
        <end position="102"/>
    </location>
</feature>
<feature type="compositionally biased region" description="Polar residues" evidence="3">
    <location>
        <begin position="89"/>
        <end position="98"/>
    </location>
</feature>
<protein>
    <submittedName>
        <fullName evidence="4">Cytochrome P450</fullName>
    </submittedName>
</protein>
<comment type="caution">
    <text evidence="4">The sequence shown here is derived from an EMBL/GenBank/DDBJ whole genome shotgun (WGS) entry which is preliminary data.</text>
</comment>
<dbReference type="InterPro" id="IPR036396">
    <property type="entry name" value="Cyt_P450_sf"/>
</dbReference>
<keyword evidence="2" id="KW-0479">Metal-binding</keyword>
<dbReference type="GO" id="GO:0004497">
    <property type="term" value="F:monooxygenase activity"/>
    <property type="evidence" value="ECO:0007669"/>
    <property type="project" value="UniProtKB-KW"/>
</dbReference>
<keyword evidence="2" id="KW-0560">Oxidoreductase</keyword>
<dbReference type="PANTHER" id="PTHR46696">
    <property type="entry name" value="P450, PUTATIVE (EUROFUNG)-RELATED"/>
    <property type="match status" value="1"/>
</dbReference>
<dbReference type="AlphaFoldDB" id="A0A6I4MPS8"/>
<feature type="region of interest" description="Disordered" evidence="3">
    <location>
        <begin position="1"/>
        <end position="27"/>
    </location>
</feature>
<dbReference type="Gene3D" id="1.10.630.10">
    <property type="entry name" value="Cytochrome P450"/>
    <property type="match status" value="1"/>
</dbReference>
<evidence type="ECO:0000313" key="5">
    <source>
        <dbReference type="Proteomes" id="UP000462055"/>
    </source>
</evidence>
<keyword evidence="2" id="KW-0408">Iron</keyword>
<dbReference type="PRINTS" id="PR00385">
    <property type="entry name" value="P450"/>
</dbReference>
<dbReference type="GO" id="GO:0016705">
    <property type="term" value="F:oxidoreductase activity, acting on paired donors, with incorporation or reduction of molecular oxygen"/>
    <property type="evidence" value="ECO:0007669"/>
    <property type="project" value="InterPro"/>
</dbReference>
<proteinExistence type="inferred from homology"/>
<keyword evidence="2" id="KW-0349">Heme</keyword>
<dbReference type="GO" id="GO:0005506">
    <property type="term" value="F:iron ion binding"/>
    <property type="evidence" value="ECO:0007669"/>
    <property type="project" value="InterPro"/>
</dbReference>
<dbReference type="EMBL" id="WBMS02000061">
    <property type="protein sequence ID" value="MWA07000.1"/>
    <property type="molecule type" value="Genomic_DNA"/>
</dbReference>
<reference evidence="4" key="1">
    <citation type="submission" date="2019-12" db="EMBL/GenBank/DDBJ databases">
        <title>Actinomadura physcomitrii sp. nov., a novel actinomycete isolated from moss [Physcomitrium sphaericum (Ludw) Fuernr].</title>
        <authorList>
            <person name="Zhuang X."/>
        </authorList>
    </citation>
    <scope>NUCLEOTIDE SEQUENCE [LARGE SCALE GENOMIC DNA]</scope>
    <source>
        <strain evidence="4">LD22</strain>
    </source>
</reference>
<keyword evidence="2" id="KW-0503">Monooxygenase</keyword>
<dbReference type="InterPro" id="IPR001128">
    <property type="entry name" value="Cyt_P450"/>
</dbReference>
<keyword evidence="5" id="KW-1185">Reference proteome</keyword>
<evidence type="ECO:0000313" key="4">
    <source>
        <dbReference type="EMBL" id="MWA07000.1"/>
    </source>
</evidence>
<dbReference type="InterPro" id="IPR002397">
    <property type="entry name" value="Cyt_P450_B"/>
</dbReference>
<accession>A0A6I4MPS8</accession>